<dbReference type="EMBL" id="ML738679">
    <property type="protein sequence ID" value="KAE8159227.1"/>
    <property type="molecule type" value="Genomic_DNA"/>
</dbReference>
<evidence type="ECO:0000313" key="8">
    <source>
        <dbReference type="EMBL" id="KAE8159227.1"/>
    </source>
</evidence>
<dbReference type="GO" id="GO:0004022">
    <property type="term" value="F:alcohol dehydrogenase (NAD+) activity"/>
    <property type="evidence" value="ECO:0007669"/>
    <property type="project" value="TreeGrafter"/>
</dbReference>
<evidence type="ECO:0000313" key="9">
    <source>
        <dbReference type="Proteomes" id="UP000326950"/>
    </source>
</evidence>
<reference evidence="8 9" key="1">
    <citation type="submission" date="2019-04" db="EMBL/GenBank/DDBJ databases">
        <title>Friends and foes A comparative genomics study of 23 Aspergillus species from section Flavi.</title>
        <authorList>
            <consortium name="DOE Joint Genome Institute"/>
            <person name="Kjaerbolling I."/>
            <person name="Vesth T."/>
            <person name="Frisvad J.C."/>
            <person name="Nybo J.L."/>
            <person name="Theobald S."/>
            <person name="Kildgaard S."/>
            <person name="Isbrandt T."/>
            <person name="Kuo A."/>
            <person name="Sato A."/>
            <person name="Lyhne E.K."/>
            <person name="Kogle M.E."/>
            <person name="Wiebenga A."/>
            <person name="Kun R.S."/>
            <person name="Lubbers R.J."/>
            <person name="Makela M.R."/>
            <person name="Barry K."/>
            <person name="Chovatia M."/>
            <person name="Clum A."/>
            <person name="Daum C."/>
            <person name="Haridas S."/>
            <person name="He G."/>
            <person name="LaButti K."/>
            <person name="Lipzen A."/>
            <person name="Mondo S."/>
            <person name="Riley R."/>
            <person name="Salamov A."/>
            <person name="Simmons B.A."/>
            <person name="Magnuson J.K."/>
            <person name="Henrissat B."/>
            <person name="Mortensen U.H."/>
            <person name="Larsen T.O."/>
            <person name="Devries R.P."/>
            <person name="Grigoriev I.V."/>
            <person name="Machida M."/>
            <person name="Baker S.E."/>
            <person name="Andersen M.R."/>
        </authorList>
    </citation>
    <scope>NUCLEOTIDE SEQUENCE [LARGE SCALE GENOMIC DNA]</scope>
    <source>
        <strain evidence="8 9">CBS 117626</strain>
    </source>
</reference>
<accession>A0A5N6UKR2</accession>
<dbReference type="CDD" id="cd08297">
    <property type="entry name" value="CAD3"/>
    <property type="match status" value="1"/>
</dbReference>
<dbReference type="Pfam" id="PF00107">
    <property type="entry name" value="ADH_zinc_N"/>
    <property type="match status" value="1"/>
</dbReference>
<sequence>MAALELDVPSHCKAGVIVNPGPAFEIRVEMVQVPEPGPDEILVRLQATGICYSDLHMMQGDLGMPPMSAFGVRSPGHEGAGVVVKSGANVRNFKVGDRAGTKPLLDTCGACAVCREGKEMHCQRGVHTGLMATGTYQQYIVAPARYASPIPDGIPDEVAAPIMCSAATMYRSLVESGLKAGNWAVFPGGGGGVGIQGVQLAKAIGIRPIVVDTGAVKRDLALEMGAESFVDLRDVSDTASAVIEVADNIGAHGVFVTAPAAYLNALSFLGNRIGAIIRCIGLATKDSVTVGGDSNALIFNNVTIRGMLVGSRGGVAAALELARRGQLKQVCEVYRIDRLPEAVERLRKGQVAGRIVVKFDH</sequence>
<keyword evidence="4 6" id="KW-0862">Zinc</keyword>
<dbReference type="PANTHER" id="PTHR42940:SF1">
    <property type="entry name" value="ENOYL REDUCTASE (ER) DOMAIN-CONTAINING PROTEIN"/>
    <property type="match status" value="1"/>
</dbReference>
<name>A0A5N6UKR2_ASPTM</name>
<dbReference type="InterPro" id="IPR011032">
    <property type="entry name" value="GroES-like_sf"/>
</dbReference>
<comment type="cofactor">
    <cofactor evidence="1 6">
        <name>Zn(2+)</name>
        <dbReference type="ChEBI" id="CHEBI:29105"/>
    </cofactor>
</comment>
<evidence type="ECO:0000256" key="2">
    <source>
        <dbReference type="ARBA" id="ARBA00008072"/>
    </source>
</evidence>
<gene>
    <name evidence="8" type="ORF">BDV40DRAFT_314798</name>
</gene>
<dbReference type="GO" id="GO:0005737">
    <property type="term" value="C:cytoplasm"/>
    <property type="evidence" value="ECO:0007669"/>
    <property type="project" value="TreeGrafter"/>
</dbReference>
<protein>
    <submittedName>
        <fullName evidence="8">Chaperonin 10-like protein</fullName>
    </submittedName>
</protein>
<organism evidence="8 9">
    <name type="scientific">Aspergillus tamarii</name>
    <dbReference type="NCBI Taxonomy" id="41984"/>
    <lineage>
        <taxon>Eukaryota</taxon>
        <taxon>Fungi</taxon>
        <taxon>Dikarya</taxon>
        <taxon>Ascomycota</taxon>
        <taxon>Pezizomycotina</taxon>
        <taxon>Eurotiomycetes</taxon>
        <taxon>Eurotiomycetidae</taxon>
        <taxon>Eurotiales</taxon>
        <taxon>Aspergillaceae</taxon>
        <taxon>Aspergillus</taxon>
        <taxon>Aspergillus subgen. Circumdati</taxon>
    </lineage>
</organism>
<proteinExistence type="inferred from homology"/>
<dbReference type="SUPFAM" id="SSF51735">
    <property type="entry name" value="NAD(P)-binding Rossmann-fold domains"/>
    <property type="match status" value="1"/>
</dbReference>
<dbReference type="Pfam" id="PF08240">
    <property type="entry name" value="ADH_N"/>
    <property type="match status" value="1"/>
</dbReference>
<keyword evidence="9" id="KW-1185">Reference proteome</keyword>
<dbReference type="OrthoDB" id="1879366at2759"/>
<evidence type="ECO:0000256" key="5">
    <source>
        <dbReference type="ARBA" id="ARBA00023002"/>
    </source>
</evidence>
<dbReference type="SUPFAM" id="SSF50129">
    <property type="entry name" value="GroES-like"/>
    <property type="match status" value="1"/>
</dbReference>
<keyword evidence="5" id="KW-0560">Oxidoreductase</keyword>
<dbReference type="Gene3D" id="3.40.50.720">
    <property type="entry name" value="NAD(P)-binding Rossmann-like Domain"/>
    <property type="match status" value="1"/>
</dbReference>
<evidence type="ECO:0000256" key="6">
    <source>
        <dbReference type="RuleBase" id="RU361277"/>
    </source>
</evidence>
<dbReference type="InterPro" id="IPR013154">
    <property type="entry name" value="ADH-like_N"/>
</dbReference>
<feature type="domain" description="Enoyl reductase (ER)" evidence="7">
    <location>
        <begin position="21"/>
        <end position="357"/>
    </location>
</feature>
<dbReference type="Gene3D" id="3.90.180.10">
    <property type="entry name" value="Medium-chain alcohol dehydrogenases, catalytic domain"/>
    <property type="match status" value="1"/>
</dbReference>
<dbReference type="InterPro" id="IPR020843">
    <property type="entry name" value="ER"/>
</dbReference>
<dbReference type="AlphaFoldDB" id="A0A5N6UKR2"/>
<evidence type="ECO:0000256" key="1">
    <source>
        <dbReference type="ARBA" id="ARBA00001947"/>
    </source>
</evidence>
<dbReference type="InterPro" id="IPR013149">
    <property type="entry name" value="ADH-like_C"/>
</dbReference>
<evidence type="ECO:0000256" key="4">
    <source>
        <dbReference type="ARBA" id="ARBA00022833"/>
    </source>
</evidence>
<dbReference type="PANTHER" id="PTHR42940">
    <property type="entry name" value="ALCOHOL DEHYDROGENASE 1-RELATED"/>
    <property type="match status" value="1"/>
</dbReference>
<keyword evidence="3 6" id="KW-0479">Metal-binding</keyword>
<comment type="similarity">
    <text evidence="2 6">Belongs to the zinc-containing alcohol dehydrogenase family.</text>
</comment>
<evidence type="ECO:0000259" key="7">
    <source>
        <dbReference type="SMART" id="SM00829"/>
    </source>
</evidence>
<dbReference type="InterPro" id="IPR036291">
    <property type="entry name" value="NAD(P)-bd_dom_sf"/>
</dbReference>
<dbReference type="Proteomes" id="UP000326950">
    <property type="component" value="Unassembled WGS sequence"/>
</dbReference>
<dbReference type="GO" id="GO:0008270">
    <property type="term" value="F:zinc ion binding"/>
    <property type="evidence" value="ECO:0007669"/>
    <property type="project" value="InterPro"/>
</dbReference>
<evidence type="ECO:0000256" key="3">
    <source>
        <dbReference type="ARBA" id="ARBA00022723"/>
    </source>
</evidence>
<dbReference type="InterPro" id="IPR002328">
    <property type="entry name" value="ADH_Zn_CS"/>
</dbReference>
<dbReference type="PROSITE" id="PS00059">
    <property type="entry name" value="ADH_ZINC"/>
    <property type="match status" value="1"/>
</dbReference>
<dbReference type="SMART" id="SM00829">
    <property type="entry name" value="PKS_ER"/>
    <property type="match status" value="1"/>
</dbReference>